<accession>A0A4Y8VMS9</accession>
<gene>
    <name evidence="2" type="ORF">E4J90_09600</name>
</gene>
<proteinExistence type="predicted"/>
<dbReference type="RefSeq" id="WP_134826144.1">
    <property type="nucleotide sequence ID" value="NZ_SPDQ01000011.1"/>
</dbReference>
<keyword evidence="1" id="KW-0472">Membrane</keyword>
<name>A0A4Y8VMS9_9PSED</name>
<dbReference type="EMBL" id="SPDQ01000011">
    <property type="protein sequence ID" value="TFH81820.1"/>
    <property type="molecule type" value="Genomic_DNA"/>
</dbReference>
<dbReference type="Proteomes" id="UP000297555">
    <property type="component" value="Unassembled WGS sequence"/>
</dbReference>
<comment type="caution">
    <text evidence="2">The sequence shown here is derived from an EMBL/GenBank/DDBJ whole genome shotgun (WGS) entry which is preliminary data.</text>
</comment>
<organism evidence="2 3">
    <name type="scientific">Pseudomonas kribbensis</name>
    <dbReference type="NCBI Taxonomy" id="1628086"/>
    <lineage>
        <taxon>Bacteria</taxon>
        <taxon>Pseudomonadati</taxon>
        <taxon>Pseudomonadota</taxon>
        <taxon>Gammaproteobacteria</taxon>
        <taxon>Pseudomonadales</taxon>
        <taxon>Pseudomonadaceae</taxon>
        <taxon>Pseudomonas</taxon>
    </lineage>
</organism>
<feature type="transmembrane region" description="Helical" evidence="1">
    <location>
        <begin position="12"/>
        <end position="33"/>
    </location>
</feature>
<reference evidence="2 3" key="1">
    <citation type="submission" date="2019-03" db="EMBL/GenBank/DDBJ databases">
        <title>Draft genome sequence of humic substances-degrading Pseudomonas kribbensis CHA-19 from forest soil.</title>
        <authorList>
            <person name="Kim D."/>
        </authorList>
    </citation>
    <scope>NUCLEOTIDE SEQUENCE [LARGE SCALE GENOMIC DNA]</scope>
    <source>
        <strain evidence="2 3">CHA-19</strain>
    </source>
</reference>
<dbReference type="AlphaFoldDB" id="A0A4Y8VMS9"/>
<protein>
    <submittedName>
        <fullName evidence="2">Uncharacterized protein</fullName>
    </submittedName>
</protein>
<evidence type="ECO:0000313" key="2">
    <source>
        <dbReference type="EMBL" id="TFH81820.1"/>
    </source>
</evidence>
<sequence length="144" mass="16165">MTSRESNKKLERLGFYFEIAGMIILLVASFWQVKMSGRLEASFVEWQSQIQKDVNLSVLSALSDIASLPSINDPAYLKSTSLSTSERASKAYSRVMDATNQRERELGGQVEWFSKVNFCLIVLGAILTLCGKIFSSRAIKTERE</sequence>
<keyword evidence="1" id="KW-0812">Transmembrane</keyword>
<evidence type="ECO:0000313" key="3">
    <source>
        <dbReference type="Proteomes" id="UP000297555"/>
    </source>
</evidence>
<keyword evidence="1" id="KW-1133">Transmembrane helix</keyword>
<evidence type="ECO:0000256" key="1">
    <source>
        <dbReference type="SAM" id="Phobius"/>
    </source>
</evidence>